<evidence type="ECO:0000256" key="2">
    <source>
        <dbReference type="ARBA" id="ARBA00007613"/>
    </source>
</evidence>
<sequence length="525" mass="59001">MRAKENTLSYLFLSFFLAIFNSFGQNHISGTLEALSILTIEESPIIRSNRLQIDRSMANFRAQQSSFDYQLSSGVNVRKDRLTLFDADPRKQLLSSRLETNNTGISLGLQKKFRTGLIANISTDYSKRSDNLPLNRFNENVEANIPEHATSATLSLTQPLLRGNGLKVTTAFEKAAALDIKSANENFKLNSAFEVLQMGNAYWQYLAAFKNLEVFKENEDRVRHVLEITEELVKADKKPASDLFQIKADLAEQERQTTVAKQNLYNARLNLGRVIGIKEAESKSINDPIDDFPTILASQFSEDNDISDFLELARNHRTDIKALANTKEGLVLQVHASKNGVLPRLDITGSLTYGGAATNGGLEQVFNALGNRQGRNNTIVLGLTFSFPVNNNRAKADLALSKIALSNQNIAYDNLIRNIDINVSQAYNNLNNSVQVLEKATQTLAYYQQVFDNEQTKFQNGLTTLLNLILFQERLTFAHLEYLRAQQEFALAILNLRFETGTLIKTDQNTIPKKIDRSIFYTIPK</sequence>
<keyword evidence="9" id="KW-1185">Reference proteome</keyword>
<dbReference type="Pfam" id="PF02321">
    <property type="entry name" value="OEP"/>
    <property type="match status" value="1"/>
</dbReference>
<comment type="caution">
    <text evidence="8">The sequence shown here is derived from an EMBL/GenBank/DDBJ whole genome shotgun (WGS) entry which is preliminary data.</text>
</comment>
<evidence type="ECO:0000256" key="7">
    <source>
        <dbReference type="ARBA" id="ARBA00023237"/>
    </source>
</evidence>
<dbReference type="Proteomes" id="UP001596978">
    <property type="component" value="Unassembled WGS sequence"/>
</dbReference>
<evidence type="ECO:0000256" key="4">
    <source>
        <dbReference type="ARBA" id="ARBA00022452"/>
    </source>
</evidence>
<evidence type="ECO:0000256" key="1">
    <source>
        <dbReference type="ARBA" id="ARBA00004442"/>
    </source>
</evidence>
<dbReference type="SUPFAM" id="SSF56954">
    <property type="entry name" value="Outer membrane efflux proteins (OEP)"/>
    <property type="match status" value="1"/>
</dbReference>
<evidence type="ECO:0000256" key="5">
    <source>
        <dbReference type="ARBA" id="ARBA00022692"/>
    </source>
</evidence>
<dbReference type="InterPro" id="IPR003423">
    <property type="entry name" value="OMP_efflux"/>
</dbReference>
<evidence type="ECO:0000256" key="6">
    <source>
        <dbReference type="ARBA" id="ARBA00023136"/>
    </source>
</evidence>
<keyword evidence="3" id="KW-0813">Transport</keyword>
<proteinExistence type="inferred from homology"/>
<keyword evidence="5" id="KW-0812">Transmembrane</keyword>
<gene>
    <name evidence="8" type="ORF">ACFQ1M_12075</name>
</gene>
<reference evidence="9" key="1">
    <citation type="journal article" date="2019" name="Int. J. Syst. Evol. Microbiol.">
        <title>The Global Catalogue of Microorganisms (GCM) 10K type strain sequencing project: providing services to taxonomists for standard genome sequencing and annotation.</title>
        <authorList>
            <consortium name="The Broad Institute Genomics Platform"/>
            <consortium name="The Broad Institute Genome Sequencing Center for Infectious Disease"/>
            <person name="Wu L."/>
            <person name="Ma J."/>
        </authorList>
    </citation>
    <scope>NUCLEOTIDE SEQUENCE [LARGE SCALE GENOMIC DNA]</scope>
    <source>
        <strain evidence="9">CCUG 62952</strain>
    </source>
</reference>
<accession>A0ABW3CZ04</accession>
<dbReference type="RefSeq" id="WP_386408545.1">
    <property type="nucleotide sequence ID" value="NZ_JBHTJH010000017.1"/>
</dbReference>
<keyword evidence="6" id="KW-0472">Membrane</keyword>
<keyword evidence="4" id="KW-1134">Transmembrane beta strand</keyword>
<dbReference type="PANTHER" id="PTHR30026:SF20">
    <property type="entry name" value="OUTER MEMBRANE PROTEIN TOLC"/>
    <property type="match status" value="1"/>
</dbReference>
<evidence type="ECO:0000256" key="3">
    <source>
        <dbReference type="ARBA" id="ARBA00022448"/>
    </source>
</evidence>
<keyword evidence="7" id="KW-0998">Cell outer membrane</keyword>
<dbReference type="InterPro" id="IPR051906">
    <property type="entry name" value="TolC-like"/>
</dbReference>
<protein>
    <submittedName>
        <fullName evidence="8">TolC family protein</fullName>
    </submittedName>
</protein>
<organism evidence="8 9">
    <name type="scientific">Sungkyunkwania multivorans</name>
    <dbReference type="NCBI Taxonomy" id="1173618"/>
    <lineage>
        <taxon>Bacteria</taxon>
        <taxon>Pseudomonadati</taxon>
        <taxon>Bacteroidota</taxon>
        <taxon>Flavobacteriia</taxon>
        <taxon>Flavobacteriales</taxon>
        <taxon>Flavobacteriaceae</taxon>
        <taxon>Sungkyunkwania</taxon>
    </lineage>
</organism>
<evidence type="ECO:0000313" key="8">
    <source>
        <dbReference type="EMBL" id="MFD0862943.1"/>
    </source>
</evidence>
<comment type="similarity">
    <text evidence="2">Belongs to the outer membrane factor (OMF) (TC 1.B.17) family.</text>
</comment>
<dbReference type="Gene3D" id="1.20.1600.10">
    <property type="entry name" value="Outer membrane efflux proteins (OEP)"/>
    <property type="match status" value="1"/>
</dbReference>
<dbReference type="PANTHER" id="PTHR30026">
    <property type="entry name" value="OUTER MEMBRANE PROTEIN TOLC"/>
    <property type="match status" value="1"/>
</dbReference>
<dbReference type="EMBL" id="JBHTJH010000017">
    <property type="protein sequence ID" value="MFD0862943.1"/>
    <property type="molecule type" value="Genomic_DNA"/>
</dbReference>
<evidence type="ECO:0000313" key="9">
    <source>
        <dbReference type="Proteomes" id="UP001596978"/>
    </source>
</evidence>
<name>A0ABW3CZ04_9FLAO</name>
<comment type="subcellular location">
    <subcellularLocation>
        <location evidence="1">Cell outer membrane</location>
    </subcellularLocation>
</comment>